<feature type="region of interest" description="Disordered" evidence="2">
    <location>
        <begin position="439"/>
        <end position="489"/>
    </location>
</feature>
<accession>A0AA36C6P2</accession>
<evidence type="ECO:0000313" key="3">
    <source>
        <dbReference type="EMBL" id="CAJ0561452.1"/>
    </source>
</evidence>
<dbReference type="Proteomes" id="UP001177023">
    <property type="component" value="Unassembled WGS sequence"/>
</dbReference>
<evidence type="ECO:0000313" key="4">
    <source>
        <dbReference type="Proteomes" id="UP001177023"/>
    </source>
</evidence>
<dbReference type="PANTHER" id="PTHR21974:SF2">
    <property type="entry name" value="RE15880P"/>
    <property type="match status" value="1"/>
</dbReference>
<dbReference type="GO" id="GO:0005929">
    <property type="term" value="C:cilium"/>
    <property type="evidence" value="ECO:0007669"/>
    <property type="project" value="TreeGrafter"/>
</dbReference>
<evidence type="ECO:0000256" key="1">
    <source>
        <dbReference type="SAM" id="Coils"/>
    </source>
</evidence>
<dbReference type="PANTHER" id="PTHR21974">
    <property type="entry name" value="RE15880P"/>
    <property type="match status" value="1"/>
</dbReference>
<keyword evidence="1" id="KW-0175">Coiled coil</keyword>
<proteinExistence type="predicted"/>
<name>A0AA36C6P2_9BILA</name>
<gene>
    <name evidence="3" type="ORF">MSPICULIGERA_LOCUS1837</name>
</gene>
<keyword evidence="4" id="KW-1185">Reference proteome</keyword>
<comment type="caution">
    <text evidence="3">The sequence shown here is derived from an EMBL/GenBank/DDBJ whole genome shotgun (WGS) entry which is preliminary data.</text>
</comment>
<dbReference type="AlphaFoldDB" id="A0AA36C6P2"/>
<sequence length="489" mass="56442">MTEKELEDRAKEKKAKKVKKVKLNEKMLQEYITLEKAVFRLERKNVIKKYEQKMIAADELKKTVDQLEATYKELKKQTEKERADMENIEQPSVKTFLKSQGTWEQRLGKEKEEYVEATRKQDNAEKALSDAKMKYSRAAKIAELYKQQTDDLQNMYEKQDQMLNLVEWQQRVSLAMFKWTNGRVLLVHANTQMAFGISRWSELKKIESANGRMRYFAAAEARNNFIAAGQNVQSCRVYLGKVQFPYATEDEMTEMENTVNAAFKDVQNDGTIDKAGRVFQETHVKITSLIQWFDKVIHDTICKDLDKANDEVIRKQRQLREERLAIMKKKCKEELGHDMSFEYDHVADNELEKELLALEEEALRDEQFGRTDSLSELLNLSQPDGPGGLPLSKLAPIPTKDALFGDVKQKLDEYGTTRKAFEKRNQEARERQKLALQEKLKQRAQNGSSSNDLASLDAPPPPAAEAKPKKKKKSVKRIPKRAVAPITEA</sequence>
<feature type="coiled-coil region" evidence="1">
    <location>
        <begin position="411"/>
        <end position="438"/>
    </location>
</feature>
<feature type="compositionally biased region" description="Basic residues" evidence="2">
    <location>
        <begin position="468"/>
        <end position="480"/>
    </location>
</feature>
<evidence type="ECO:0000256" key="2">
    <source>
        <dbReference type="SAM" id="MobiDB-lite"/>
    </source>
</evidence>
<dbReference type="EMBL" id="CATQJA010000553">
    <property type="protein sequence ID" value="CAJ0561452.1"/>
    <property type="molecule type" value="Genomic_DNA"/>
</dbReference>
<feature type="coiled-coil region" evidence="1">
    <location>
        <begin position="24"/>
        <end position="134"/>
    </location>
</feature>
<reference evidence="3" key="1">
    <citation type="submission" date="2023-06" db="EMBL/GenBank/DDBJ databases">
        <authorList>
            <person name="Delattre M."/>
        </authorList>
    </citation>
    <scope>NUCLEOTIDE SEQUENCE</scope>
    <source>
        <strain evidence="3">AF72</strain>
    </source>
</reference>
<organism evidence="3 4">
    <name type="scientific">Mesorhabditis spiculigera</name>
    <dbReference type="NCBI Taxonomy" id="96644"/>
    <lineage>
        <taxon>Eukaryota</taxon>
        <taxon>Metazoa</taxon>
        <taxon>Ecdysozoa</taxon>
        <taxon>Nematoda</taxon>
        <taxon>Chromadorea</taxon>
        <taxon>Rhabditida</taxon>
        <taxon>Rhabditina</taxon>
        <taxon>Rhabditomorpha</taxon>
        <taxon>Rhabditoidea</taxon>
        <taxon>Rhabditidae</taxon>
        <taxon>Mesorhabditinae</taxon>
        <taxon>Mesorhabditis</taxon>
    </lineage>
</organism>
<feature type="non-terminal residue" evidence="3">
    <location>
        <position position="489"/>
    </location>
</feature>
<protein>
    <submittedName>
        <fullName evidence="3">Uncharacterized protein</fullName>
    </submittedName>
</protein>
<feature type="compositionally biased region" description="Polar residues" evidence="2">
    <location>
        <begin position="443"/>
        <end position="453"/>
    </location>
</feature>